<evidence type="ECO:0000313" key="2">
    <source>
        <dbReference type="Proteomes" id="UP000054549"/>
    </source>
</evidence>
<name>A0A0C2W766_AMAMK</name>
<organism evidence="1 2">
    <name type="scientific">Amanita muscaria (strain Koide BX008)</name>
    <dbReference type="NCBI Taxonomy" id="946122"/>
    <lineage>
        <taxon>Eukaryota</taxon>
        <taxon>Fungi</taxon>
        <taxon>Dikarya</taxon>
        <taxon>Basidiomycota</taxon>
        <taxon>Agaricomycotina</taxon>
        <taxon>Agaricomycetes</taxon>
        <taxon>Agaricomycetidae</taxon>
        <taxon>Agaricales</taxon>
        <taxon>Pluteineae</taxon>
        <taxon>Amanitaceae</taxon>
        <taxon>Amanita</taxon>
    </lineage>
</organism>
<accession>A0A0C2W766</accession>
<protein>
    <submittedName>
        <fullName evidence="1">Uncharacterized protein</fullName>
    </submittedName>
</protein>
<evidence type="ECO:0000313" key="1">
    <source>
        <dbReference type="EMBL" id="KIL56987.1"/>
    </source>
</evidence>
<reference evidence="1 2" key="1">
    <citation type="submission" date="2014-04" db="EMBL/GenBank/DDBJ databases">
        <title>Evolutionary Origins and Diversification of the Mycorrhizal Mutualists.</title>
        <authorList>
            <consortium name="DOE Joint Genome Institute"/>
            <consortium name="Mycorrhizal Genomics Consortium"/>
            <person name="Kohler A."/>
            <person name="Kuo A."/>
            <person name="Nagy L.G."/>
            <person name="Floudas D."/>
            <person name="Copeland A."/>
            <person name="Barry K.W."/>
            <person name="Cichocki N."/>
            <person name="Veneault-Fourrey C."/>
            <person name="LaButti K."/>
            <person name="Lindquist E.A."/>
            <person name="Lipzen A."/>
            <person name="Lundell T."/>
            <person name="Morin E."/>
            <person name="Murat C."/>
            <person name="Riley R."/>
            <person name="Ohm R."/>
            <person name="Sun H."/>
            <person name="Tunlid A."/>
            <person name="Henrissat B."/>
            <person name="Grigoriev I.V."/>
            <person name="Hibbett D.S."/>
            <person name="Martin F."/>
        </authorList>
    </citation>
    <scope>NUCLEOTIDE SEQUENCE [LARGE SCALE GENOMIC DNA]</scope>
    <source>
        <strain evidence="1 2">Koide BX008</strain>
    </source>
</reference>
<dbReference type="HOGENOM" id="CLU_3031862_0_0_1"/>
<sequence>MYHAQWKQKQYGDDAPQRIHPQPWRVDILSRFINKLWTIYRCSAYYIDTVVIYDS</sequence>
<dbReference type="AlphaFoldDB" id="A0A0C2W766"/>
<dbReference type="EMBL" id="KN818388">
    <property type="protein sequence ID" value="KIL56987.1"/>
    <property type="molecule type" value="Genomic_DNA"/>
</dbReference>
<dbReference type="InParanoid" id="A0A0C2W766"/>
<dbReference type="Proteomes" id="UP000054549">
    <property type="component" value="Unassembled WGS sequence"/>
</dbReference>
<keyword evidence="2" id="KW-1185">Reference proteome</keyword>
<proteinExistence type="predicted"/>
<gene>
    <name evidence="1" type="ORF">M378DRAFT_172231</name>
</gene>